<dbReference type="Proteomes" id="UP000278222">
    <property type="component" value="Unassembled WGS sequence"/>
</dbReference>
<dbReference type="Gene3D" id="2.30.30.40">
    <property type="entry name" value="SH3 Domains"/>
    <property type="match status" value="1"/>
</dbReference>
<sequence>MKRVLAAVGLALIAVLPAVPAAAQSQGWVTTNVNMRSGPGTEYPPVLVVPAGAPVQVFGCIEGYVWCDVGFNEARGFVAGSLISYEYQNVRRPVVEIGPQIALPIMAFALGSYWDNHYRGRSFYRDRDRWDRRYVSAPRPGYRPPPAYRPPPRAVYHRPDYRPDYRPDRRIDDRRRFDNDRRREYRQERPAFRPDRPDNRQEFRRQVERRQEQPRFDRRPDHRQDQGRPSRGPGSGHPRPPAADWKSRGPMAGE</sequence>
<evidence type="ECO:0000259" key="3">
    <source>
        <dbReference type="SMART" id="SM00287"/>
    </source>
</evidence>
<dbReference type="InterPro" id="IPR003646">
    <property type="entry name" value="SH3-like_bac-type"/>
</dbReference>
<protein>
    <submittedName>
        <fullName evidence="4">Uncharacterized protein YraI</fullName>
    </submittedName>
</protein>
<feature type="compositionally biased region" description="Pro residues" evidence="1">
    <location>
        <begin position="141"/>
        <end position="153"/>
    </location>
</feature>
<reference evidence="4 5" key="1">
    <citation type="submission" date="2018-11" db="EMBL/GenBank/DDBJ databases">
        <title>Genomic Encyclopedia of Type Strains, Phase IV (KMG-IV): sequencing the most valuable type-strain genomes for metagenomic binning, comparative biology and taxonomic classification.</title>
        <authorList>
            <person name="Goeker M."/>
        </authorList>
    </citation>
    <scope>NUCLEOTIDE SEQUENCE [LARGE SCALE GENOMIC DNA]</scope>
    <source>
        <strain evidence="4 5">DSM 5900</strain>
    </source>
</reference>
<gene>
    <name evidence="4" type="ORF">EDC65_4284</name>
</gene>
<feature type="signal peptide" evidence="2">
    <location>
        <begin position="1"/>
        <end position="23"/>
    </location>
</feature>
<evidence type="ECO:0000313" key="5">
    <source>
        <dbReference type="Proteomes" id="UP000278222"/>
    </source>
</evidence>
<evidence type="ECO:0000256" key="1">
    <source>
        <dbReference type="SAM" id="MobiDB-lite"/>
    </source>
</evidence>
<feature type="compositionally biased region" description="Basic and acidic residues" evidence="1">
    <location>
        <begin position="157"/>
        <end position="228"/>
    </location>
</feature>
<proteinExistence type="predicted"/>
<feature type="region of interest" description="Disordered" evidence="1">
    <location>
        <begin position="135"/>
        <end position="254"/>
    </location>
</feature>
<dbReference type="EMBL" id="RJKX01000016">
    <property type="protein sequence ID" value="ROP83635.1"/>
    <property type="molecule type" value="Genomic_DNA"/>
</dbReference>
<keyword evidence="5" id="KW-1185">Reference proteome</keyword>
<organism evidence="4 5">
    <name type="scientific">Stella humosa</name>
    <dbReference type="NCBI Taxonomy" id="94"/>
    <lineage>
        <taxon>Bacteria</taxon>
        <taxon>Pseudomonadati</taxon>
        <taxon>Pseudomonadota</taxon>
        <taxon>Alphaproteobacteria</taxon>
        <taxon>Rhodospirillales</taxon>
        <taxon>Stellaceae</taxon>
        <taxon>Stella</taxon>
    </lineage>
</organism>
<comment type="caution">
    <text evidence="4">The sequence shown here is derived from an EMBL/GenBank/DDBJ whole genome shotgun (WGS) entry which is preliminary data.</text>
</comment>
<dbReference type="RefSeq" id="WP_170216632.1">
    <property type="nucleotide sequence ID" value="NZ_AP019700.1"/>
</dbReference>
<dbReference type="SMART" id="SM00287">
    <property type="entry name" value="SH3b"/>
    <property type="match status" value="1"/>
</dbReference>
<evidence type="ECO:0000256" key="2">
    <source>
        <dbReference type="SAM" id="SignalP"/>
    </source>
</evidence>
<feature type="chain" id="PRO_5017923545" evidence="2">
    <location>
        <begin position="24"/>
        <end position="254"/>
    </location>
</feature>
<keyword evidence="2" id="KW-0732">Signal</keyword>
<dbReference type="AlphaFoldDB" id="A0A3N1L287"/>
<feature type="domain" description="SH3b" evidence="3">
    <location>
        <begin position="23"/>
        <end position="86"/>
    </location>
</feature>
<accession>A0A3N1L287</accession>
<name>A0A3N1L287_9PROT</name>
<dbReference type="Pfam" id="PF08239">
    <property type="entry name" value="SH3_3"/>
    <property type="match status" value="1"/>
</dbReference>
<evidence type="ECO:0000313" key="4">
    <source>
        <dbReference type="EMBL" id="ROP83635.1"/>
    </source>
</evidence>